<name>A0A2K9N848_9PROT</name>
<protein>
    <submittedName>
        <fullName evidence="3">Uncharacterized protein</fullName>
    </submittedName>
</protein>
<evidence type="ECO:0000313" key="3">
    <source>
        <dbReference type="EMBL" id="AUN29321.1"/>
    </source>
</evidence>
<dbReference type="InterPro" id="IPR029058">
    <property type="entry name" value="AB_hydrolase_fold"/>
</dbReference>
<reference evidence="3 4" key="1">
    <citation type="submission" date="2017-12" db="EMBL/GenBank/DDBJ databases">
        <title>Genomes of bacteria within cyanobacterial aggregates.</title>
        <authorList>
            <person name="Cai H."/>
        </authorList>
    </citation>
    <scope>NUCLEOTIDE SEQUENCE [LARGE SCALE GENOMIC DNA]</scope>
    <source>
        <strain evidence="3 4">TH16</strain>
    </source>
</reference>
<evidence type="ECO:0000256" key="2">
    <source>
        <dbReference type="PIRSR" id="PIRSR005211-1"/>
    </source>
</evidence>
<dbReference type="EMBL" id="CP025611">
    <property type="protein sequence ID" value="AUN29321.1"/>
    <property type="molecule type" value="Genomic_DNA"/>
</dbReference>
<comment type="similarity">
    <text evidence="1">Belongs to the AB hydrolase superfamily. AB hydrolase 4 family.</text>
</comment>
<dbReference type="PANTHER" id="PTHR10794">
    <property type="entry name" value="ABHYDROLASE DOMAIN-CONTAINING PROTEIN"/>
    <property type="match status" value="1"/>
</dbReference>
<dbReference type="InterPro" id="IPR000073">
    <property type="entry name" value="AB_hydrolase_1"/>
</dbReference>
<dbReference type="Proteomes" id="UP000234752">
    <property type="component" value="Chromosome eg_1"/>
</dbReference>
<sequence>MTDGAPPFTPPPFRPRFPWWGRHLQTIRNTIVKPAYPLPPGREMRFAMPDGGGDVLLARLNPPALAVSRPLAVLLHGLTGSEDSFYVRATTRLLLDRGHPVLRLNLRGAGPSAVTCSRRYHAGRTGDVRAVLAALPVDLVADGVIMVGWSLGGNCTLKFLGEGDFPVPVVAGAAISAPIDLAASSRLFGSPPNRLYHRRLLGQMKADMQANRSKVGDLWADAALAAHDLWDFDDKVVAPWNGWADAPEYYRVNSALSFLPRIAVPTLVVHALDDPWIPPAAYQDFRWSANPWLSPALSRAGGHVGFHGVGGVWSDLCLARFLDGL</sequence>
<dbReference type="GO" id="GO:0047372">
    <property type="term" value="F:monoacylglycerol lipase activity"/>
    <property type="evidence" value="ECO:0007669"/>
    <property type="project" value="TreeGrafter"/>
</dbReference>
<dbReference type="RefSeq" id="WP_102111059.1">
    <property type="nucleotide sequence ID" value="NZ_BMGN01000004.1"/>
</dbReference>
<dbReference type="InterPro" id="IPR050960">
    <property type="entry name" value="AB_hydrolase_4_sf"/>
</dbReference>
<dbReference type="AlphaFoldDB" id="A0A2K9N848"/>
<dbReference type="PIRSF" id="PIRSF005211">
    <property type="entry name" value="Ab_hydro_YheT"/>
    <property type="match status" value="1"/>
</dbReference>
<dbReference type="InterPro" id="IPR012020">
    <property type="entry name" value="ABHD4"/>
</dbReference>
<dbReference type="Pfam" id="PF00561">
    <property type="entry name" value="Abhydrolase_1"/>
    <property type="match status" value="1"/>
</dbReference>
<dbReference type="GO" id="GO:0034338">
    <property type="term" value="F:short-chain carboxylesterase activity"/>
    <property type="evidence" value="ECO:0007669"/>
    <property type="project" value="TreeGrafter"/>
</dbReference>
<keyword evidence="4" id="KW-1185">Reference proteome</keyword>
<feature type="active site" description="Charge relay system" evidence="2">
    <location>
        <position position="303"/>
    </location>
</feature>
<evidence type="ECO:0000256" key="1">
    <source>
        <dbReference type="ARBA" id="ARBA00010884"/>
    </source>
</evidence>
<evidence type="ECO:0000313" key="4">
    <source>
        <dbReference type="Proteomes" id="UP000234752"/>
    </source>
</evidence>
<feature type="active site" description="Charge relay system" evidence="2">
    <location>
        <position position="150"/>
    </location>
</feature>
<organism evidence="3 4">
    <name type="scientific">Niveispirillum cyanobacteriorum</name>
    <dbReference type="NCBI Taxonomy" id="1612173"/>
    <lineage>
        <taxon>Bacteria</taxon>
        <taxon>Pseudomonadati</taxon>
        <taxon>Pseudomonadota</taxon>
        <taxon>Alphaproteobacteria</taxon>
        <taxon>Rhodospirillales</taxon>
        <taxon>Azospirillaceae</taxon>
        <taxon>Niveispirillum</taxon>
    </lineage>
</organism>
<dbReference type="PANTHER" id="PTHR10794:SF94">
    <property type="entry name" value="ESTERASE YHET-RELATED"/>
    <property type="match status" value="1"/>
</dbReference>
<dbReference type="SUPFAM" id="SSF53474">
    <property type="entry name" value="alpha/beta-Hydrolases"/>
    <property type="match status" value="1"/>
</dbReference>
<proteinExistence type="inferred from homology"/>
<accession>A0A2K9N848</accession>
<dbReference type="Gene3D" id="3.40.50.1820">
    <property type="entry name" value="alpha/beta hydrolase"/>
    <property type="match status" value="1"/>
</dbReference>
<gene>
    <name evidence="3" type="ORF">C0V82_02985</name>
</gene>
<feature type="active site" description="Charge relay system" evidence="2">
    <location>
        <position position="274"/>
    </location>
</feature>
<dbReference type="OrthoDB" id="332676at2"/>
<dbReference type="KEGG" id="ncb:C0V82_02985"/>